<sequence>MRPTTILSLTVAAATHSASASNIHEVADLIARAMDPATMDPTKFSVLSVLRTAMPSPTGTVTDIALPTGNIAPQWYKDLPADVMVLLAQMYPATPTAVVSETASLASSGSSSSIQDSTASQATLTNSPEAASITQSASAWGTGYSNGSVIVSTGSLSPNVTSITDERSATASGTGVPTGKPGLELPSTSAGAKKTIGTGSVSVAIGLTVAAVFCLFA</sequence>
<feature type="signal peptide" evidence="2">
    <location>
        <begin position="1"/>
        <end position="20"/>
    </location>
</feature>
<evidence type="ECO:0000256" key="1">
    <source>
        <dbReference type="SAM" id="MobiDB-lite"/>
    </source>
</evidence>
<feature type="chain" id="PRO_5040197634" evidence="2">
    <location>
        <begin position="21"/>
        <end position="217"/>
    </location>
</feature>
<comment type="caution">
    <text evidence="3">The sequence shown here is derived from an EMBL/GenBank/DDBJ whole genome shotgun (WGS) entry which is preliminary data.</text>
</comment>
<keyword evidence="4" id="KW-1185">Reference proteome</keyword>
<name>A0A9P4WS99_9PLEO</name>
<evidence type="ECO:0000313" key="3">
    <source>
        <dbReference type="EMBL" id="KAF3040113.1"/>
    </source>
</evidence>
<proteinExistence type="predicted"/>
<protein>
    <submittedName>
        <fullName evidence="3">Uncharacterized protein</fullName>
    </submittedName>
</protein>
<gene>
    <name evidence="3" type="ORF">E8E12_007825</name>
</gene>
<dbReference type="OrthoDB" id="3800804at2759"/>
<organism evidence="3 4">
    <name type="scientific">Didymella heteroderae</name>
    <dbReference type="NCBI Taxonomy" id="1769908"/>
    <lineage>
        <taxon>Eukaryota</taxon>
        <taxon>Fungi</taxon>
        <taxon>Dikarya</taxon>
        <taxon>Ascomycota</taxon>
        <taxon>Pezizomycotina</taxon>
        <taxon>Dothideomycetes</taxon>
        <taxon>Pleosporomycetidae</taxon>
        <taxon>Pleosporales</taxon>
        <taxon>Pleosporineae</taxon>
        <taxon>Didymellaceae</taxon>
        <taxon>Didymella</taxon>
    </lineage>
</organism>
<feature type="region of interest" description="Disordered" evidence="1">
    <location>
        <begin position="107"/>
        <end position="128"/>
    </location>
</feature>
<dbReference type="Proteomes" id="UP000758155">
    <property type="component" value="Unassembled WGS sequence"/>
</dbReference>
<evidence type="ECO:0000256" key="2">
    <source>
        <dbReference type="SAM" id="SignalP"/>
    </source>
</evidence>
<feature type="compositionally biased region" description="Low complexity" evidence="1">
    <location>
        <begin position="107"/>
        <end position="123"/>
    </location>
</feature>
<reference evidence="3" key="1">
    <citation type="submission" date="2019-04" db="EMBL/GenBank/DDBJ databases">
        <title>Sequencing of skin fungus with MAO and IRED activity.</title>
        <authorList>
            <person name="Marsaioli A.J."/>
            <person name="Bonatto J.M.C."/>
            <person name="Reis Junior O."/>
        </authorList>
    </citation>
    <scope>NUCLEOTIDE SEQUENCE</scope>
    <source>
        <strain evidence="3">28M1</strain>
    </source>
</reference>
<feature type="compositionally biased region" description="Polar residues" evidence="1">
    <location>
        <begin position="164"/>
        <end position="175"/>
    </location>
</feature>
<keyword evidence="2" id="KW-0732">Signal</keyword>
<evidence type="ECO:0000313" key="4">
    <source>
        <dbReference type="Proteomes" id="UP000758155"/>
    </source>
</evidence>
<accession>A0A9P4WS99</accession>
<dbReference type="EMBL" id="SWKV01000027">
    <property type="protein sequence ID" value="KAF3040113.1"/>
    <property type="molecule type" value="Genomic_DNA"/>
</dbReference>
<dbReference type="AlphaFoldDB" id="A0A9P4WS99"/>
<feature type="region of interest" description="Disordered" evidence="1">
    <location>
        <begin position="164"/>
        <end position="191"/>
    </location>
</feature>